<accession>A0A2W7I2Y4</accession>
<dbReference type="AlphaFoldDB" id="A0A2W7I2Y4"/>
<comment type="caution">
    <text evidence="2">The sequence shown here is derived from an EMBL/GenBank/DDBJ whole genome shotgun (WGS) entry which is preliminary data.</text>
</comment>
<keyword evidence="3" id="KW-1185">Reference proteome</keyword>
<evidence type="ECO:0000256" key="1">
    <source>
        <dbReference type="SAM" id="SignalP"/>
    </source>
</evidence>
<dbReference type="RefSeq" id="WP_111540892.1">
    <property type="nucleotide sequence ID" value="NZ_QKYV01000004.1"/>
</dbReference>
<proteinExistence type="predicted"/>
<feature type="chain" id="PRO_5016122185" description="Outer membrane protein with beta-barrel domain" evidence="1">
    <location>
        <begin position="21"/>
        <end position="176"/>
    </location>
</feature>
<evidence type="ECO:0000313" key="3">
    <source>
        <dbReference type="Proteomes" id="UP000249542"/>
    </source>
</evidence>
<organism evidence="2 3">
    <name type="scientific">Mesonia algae</name>
    <dbReference type="NCBI Taxonomy" id="213248"/>
    <lineage>
        <taxon>Bacteria</taxon>
        <taxon>Pseudomonadati</taxon>
        <taxon>Bacteroidota</taxon>
        <taxon>Flavobacteriia</taxon>
        <taxon>Flavobacteriales</taxon>
        <taxon>Flavobacteriaceae</taxon>
        <taxon>Mesonia</taxon>
    </lineage>
</organism>
<sequence length="176" mass="18823">MKKLLLTAAIAVFGIIGTQAQEGFKLGAHLGLPIGDIDEATSLNLGLDVSYHWNISGGFDLGVTTGYTTFTGKDYDVPGGEIEGDNISFIPIAASARYSFNEQWFVGADLGYAVATEDEIDGGVYYQPKVGYKFSFVDLFAFYKGISIKQEYSNGFATVETTTTAGSVGIGAAYRF</sequence>
<gene>
    <name evidence="2" type="ORF">LX95_01572</name>
</gene>
<feature type="signal peptide" evidence="1">
    <location>
        <begin position="1"/>
        <end position="20"/>
    </location>
</feature>
<evidence type="ECO:0000313" key="2">
    <source>
        <dbReference type="EMBL" id="PZW40509.1"/>
    </source>
</evidence>
<reference evidence="2 3" key="1">
    <citation type="submission" date="2018-06" db="EMBL/GenBank/DDBJ databases">
        <title>Genomic Encyclopedia of Archaeal and Bacterial Type Strains, Phase II (KMG-II): from individual species to whole genera.</title>
        <authorList>
            <person name="Goeker M."/>
        </authorList>
    </citation>
    <scope>NUCLEOTIDE SEQUENCE [LARGE SCALE GENOMIC DNA]</scope>
    <source>
        <strain evidence="2 3">DSM 15361</strain>
    </source>
</reference>
<keyword evidence="1" id="KW-0732">Signal</keyword>
<dbReference type="Proteomes" id="UP000249542">
    <property type="component" value="Unassembled WGS sequence"/>
</dbReference>
<dbReference type="InterPro" id="IPR011250">
    <property type="entry name" value="OMP/PagP_B-barrel"/>
</dbReference>
<dbReference type="EMBL" id="QKYV01000004">
    <property type="protein sequence ID" value="PZW40509.1"/>
    <property type="molecule type" value="Genomic_DNA"/>
</dbReference>
<dbReference type="SUPFAM" id="SSF56925">
    <property type="entry name" value="OMPA-like"/>
    <property type="match status" value="1"/>
</dbReference>
<name>A0A2W7I2Y4_9FLAO</name>
<protein>
    <recommendedName>
        <fullName evidence="4">Outer membrane protein with beta-barrel domain</fullName>
    </recommendedName>
</protein>
<evidence type="ECO:0008006" key="4">
    <source>
        <dbReference type="Google" id="ProtNLM"/>
    </source>
</evidence>